<dbReference type="STRING" id="1388766.A0A017S9M1"/>
<keyword evidence="2" id="KW-0732">Signal</keyword>
<evidence type="ECO:0000256" key="2">
    <source>
        <dbReference type="SAM" id="SignalP"/>
    </source>
</evidence>
<dbReference type="GO" id="GO:0046872">
    <property type="term" value="F:metal ion binding"/>
    <property type="evidence" value="ECO:0007669"/>
    <property type="project" value="InterPro"/>
</dbReference>
<protein>
    <submittedName>
        <fullName evidence="3">Arginase/deacetylase</fullName>
    </submittedName>
</protein>
<sequence>MVHFTNWVALAVFVSHVSTASFRTGQAPLSHPQTFIQKSIFGQRRDVVIDSHDDFTINDDFNENTPYEDIATFAHLNWTNCFSPDNDGVFDIGIVGAPFDLGVTYRPGARFGPSGARMGARRLAPSMGYRLVTVFGGLSENMFAYKKITLPALRSLHPTWGKVAVLHFDSHLDSWDPKKLGGGLSKYAEVTHGSLLHLSREEGLLSGNNNMHLGSRSMLFDKDYDLDNDARCGFSYIRARELDVIGLDAVIERILKTVVDQFVYLRVDIDVLDPAFAPATGTIEPGGWTTRELLQILNGLSRAGVKIIGADVVEFSPVYDDAAERTAVAVGQIVYEIFQWMIRVPVGHVE</sequence>
<feature type="chain" id="PRO_5001499238" evidence="2">
    <location>
        <begin position="20"/>
        <end position="350"/>
    </location>
</feature>
<dbReference type="PANTHER" id="PTHR11358:SF30">
    <property type="entry name" value="AGMATINASE 1-RELATED"/>
    <property type="match status" value="1"/>
</dbReference>
<evidence type="ECO:0000313" key="4">
    <source>
        <dbReference type="Proteomes" id="UP000019804"/>
    </source>
</evidence>
<comment type="similarity">
    <text evidence="1">Belongs to the arginase family.</text>
</comment>
<evidence type="ECO:0000256" key="1">
    <source>
        <dbReference type="PROSITE-ProRule" id="PRU00742"/>
    </source>
</evidence>
<gene>
    <name evidence="3" type="ORF">EURHEDRAFT_388312</name>
</gene>
<keyword evidence="4" id="KW-1185">Reference proteome</keyword>
<dbReference type="PANTHER" id="PTHR11358">
    <property type="entry name" value="ARGINASE/AGMATINASE"/>
    <property type="match status" value="1"/>
</dbReference>
<proteinExistence type="inferred from homology"/>
<dbReference type="HOGENOM" id="CLU_039478_1_0_1"/>
<dbReference type="InterPro" id="IPR006035">
    <property type="entry name" value="Ureohydrolase"/>
</dbReference>
<dbReference type="EMBL" id="KK088434">
    <property type="protein sequence ID" value="EYE92890.1"/>
    <property type="molecule type" value="Genomic_DNA"/>
</dbReference>
<dbReference type="AlphaFoldDB" id="A0A017S9M1"/>
<dbReference type="OrthoDB" id="288726at2759"/>
<dbReference type="RefSeq" id="XP_040636578.1">
    <property type="nucleotide sequence ID" value="XM_040779740.1"/>
</dbReference>
<dbReference type="Pfam" id="PF00491">
    <property type="entry name" value="Arginase"/>
    <property type="match status" value="2"/>
</dbReference>
<accession>A0A017S9M1</accession>
<dbReference type="GO" id="GO:0008783">
    <property type="term" value="F:agmatinase activity"/>
    <property type="evidence" value="ECO:0007669"/>
    <property type="project" value="TreeGrafter"/>
</dbReference>
<dbReference type="PROSITE" id="PS51409">
    <property type="entry name" value="ARGINASE_2"/>
    <property type="match status" value="1"/>
</dbReference>
<name>A0A017S9M1_ASPRC</name>
<feature type="signal peptide" evidence="2">
    <location>
        <begin position="1"/>
        <end position="19"/>
    </location>
</feature>
<dbReference type="Proteomes" id="UP000019804">
    <property type="component" value="Unassembled WGS sequence"/>
</dbReference>
<dbReference type="SUPFAM" id="SSF52768">
    <property type="entry name" value="Arginase/deacetylase"/>
    <property type="match status" value="1"/>
</dbReference>
<dbReference type="Gene3D" id="3.40.800.10">
    <property type="entry name" value="Ureohydrolase domain"/>
    <property type="match status" value="2"/>
</dbReference>
<dbReference type="InterPro" id="IPR023696">
    <property type="entry name" value="Ureohydrolase_dom_sf"/>
</dbReference>
<evidence type="ECO:0000313" key="3">
    <source>
        <dbReference type="EMBL" id="EYE92890.1"/>
    </source>
</evidence>
<organism evidence="3 4">
    <name type="scientific">Aspergillus ruber (strain CBS 135680)</name>
    <dbReference type="NCBI Taxonomy" id="1388766"/>
    <lineage>
        <taxon>Eukaryota</taxon>
        <taxon>Fungi</taxon>
        <taxon>Dikarya</taxon>
        <taxon>Ascomycota</taxon>
        <taxon>Pezizomycotina</taxon>
        <taxon>Eurotiomycetes</taxon>
        <taxon>Eurotiomycetidae</taxon>
        <taxon>Eurotiales</taxon>
        <taxon>Aspergillaceae</taxon>
        <taxon>Aspergillus</taxon>
        <taxon>Aspergillus subgen. Aspergillus</taxon>
    </lineage>
</organism>
<dbReference type="GeneID" id="63694864"/>
<dbReference type="GO" id="GO:0033389">
    <property type="term" value="P:putrescine biosynthetic process from arginine, via agmatine"/>
    <property type="evidence" value="ECO:0007669"/>
    <property type="project" value="TreeGrafter"/>
</dbReference>
<reference evidence="4" key="1">
    <citation type="journal article" date="2014" name="Nat. Commun.">
        <title>Genomic adaptations of the halophilic Dead Sea filamentous fungus Eurotium rubrum.</title>
        <authorList>
            <person name="Kis-Papo T."/>
            <person name="Weig A.R."/>
            <person name="Riley R."/>
            <person name="Persoh D."/>
            <person name="Salamov A."/>
            <person name="Sun H."/>
            <person name="Lipzen A."/>
            <person name="Wasser S.P."/>
            <person name="Rambold G."/>
            <person name="Grigoriev I.V."/>
            <person name="Nevo E."/>
        </authorList>
    </citation>
    <scope>NUCLEOTIDE SEQUENCE [LARGE SCALE GENOMIC DNA]</scope>
    <source>
        <strain evidence="4">CBS 135680</strain>
    </source>
</reference>